<comment type="similarity">
    <text evidence="1">Belongs to the membrane fusion protein (MFP) (TC 8.A.1) family.</text>
</comment>
<dbReference type="PANTHER" id="PTHR30097">
    <property type="entry name" value="CATION EFFLUX SYSTEM PROTEIN CUSB"/>
    <property type="match status" value="1"/>
</dbReference>
<evidence type="ECO:0000256" key="3">
    <source>
        <dbReference type="SAM" id="Coils"/>
    </source>
</evidence>
<dbReference type="InterPro" id="IPR006143">
    <property type="entry name" value="RND_pump_MFP"/>
</dbReference>
<dbReference type="GO" id="GO:0060003">
    <property type="term" value="P:copper ion export"/>
    <property type="evidence" value="ECO:0007669"/>
    <property type="project" value="TreeGrafter"/>
</dbReference>
<feature type="domain" description="CusB-like beta-barrel" evidence="4">
    <location>
        <begin position="214"/>
        <end position="286"/>
    </location>
</feature>
<dbReference type="Gene3D" id="2.40.50.100">
    <property type="match status" value="1"/>
</dbReference>
<dbReference type="GO" id="GO:0022857">
    <property type="term" value="F:transmembrane transporter activity"/>
    <property type="evidence" value="ECO:0007669"/>
    <property type="project" value="InterPro"/>
</dbReference>
<dbReference type="GO" id="GO:0016020">
    <property type="term" value="C:membrane"/>
    <property type="evidence" value="ECO:0007669"/>
    <property type="project" value="InterPro"/>
</dbReference>
<dbReference type="Gene3D" id="2.40.420.20">
    <property type="match status" value="1"/>
</dbReference>
<dbReference type="FunFam" id="2.40.30.170:FF:000010">
    <property type="entry name" value="Efflux RND transporter periplasmic adaptor subunit"/>
    <property type="match status" value="1"/>
</dbReference>
<proteinExistence type="inferred from homology"/>
<dbReference type="Pfam" id="PF25973">
    <property type="entry name" value="BSH_CzcB"/>
    <property type="match status" value="1"/>
</dbReference>
<feature type="coiled-coil region" evidence="3">
    <location>
        <begin position="100"/>
        <end position="134"/>
    </location>
</feature>
<dbReference type="Pfam" id="PF25954">
    <property type="entry name" value="Beta-barrel_RND_2"/>
    <property type="match status" value="1"/>
</dbReference>
<accession>A0A953HMY0</accession>
<evidence type="ECO:0000259" key="4">
    <source>
        <dbReference type="Pfam" id="PF25954"/>
    </source>
</evidence>
<dbReference type="NCBIfam" id="TIGR01730">
    <property type="entry name" value="RND_mfp"/>
    <property type="match status" value="1"/>
</dbReference>
<evidence type="ECO:0000259" key="5">
    <source>
        <dbReference type="Pfam" id="PF25973"/>
    </source>
</evidence>
<dbReference type="GO" id="GO:0015679">
    <property type="term" value="P:plasma membrane copper ion transport"/>
    <property type="evidence" value="ECO:0007669"/>
    <property type="project" value="TreeGrafter"/>
</dbReference>
<dbReference type="Gene3D" id="2.40.30.170">
    <property type="match status" value="1"/>
</dbReference>
<sequence length="366" mass="40288">MREFLLWILLGTGGLLILACEEQTPDQPVEKLVYCLDESFKDRVELKQVVLQPVTEGIPLTGVVEANPDNVIQFVSLVGGVVTKTYFSLGDRVRKGQVLVELKSAELSTLQAELNSLNARLQVAEKKLESVQSMYEDGIATAKDLMEAEGDVAIYRSDQQKVKAHLDLFSASENGDVFQIKAPSSGIVIGKDLVPGTRISADGGVLFTISDLSEVWVMVDIYATNVRHIENGMKVDVATLSYPDTIFHGTIGAVSQILDSEAKVLKARIVMRNGDLILKPGMLVDVIALKDRKMEAVGIPTSSMVFDHNKDFVVVHRSDCDMEIREVDVLSSNNGTTFISKGLEEHESIITRNHLLVYEQINNLSK</sequence>
<dbReference type="InterPro" id="IPR051909">
    <property type="entry name" value="MFP_Cation_Efflux"/>
</dbReference>
<evidence type="ECO:0000256" key="2">
    <source>
        <dbReference type="ARBA" id="ARBA00022448"/>
    </source>
</evidence>
<dbReference type="EMBL" id="JAHVHU010000007">
    <property type="protein sequence ID" value="MBY5958054.1"/>
    <property type="molecule type" value="Genomic_DNA"/>
</dbReference>
<reference evidence="6" key="1">
    <citation type="submission" date="2021-06" db="EMBL/GenBank/DDBJ databases">
        <title>44 bacteria genomes isolated from Dapeng, Shenzhen.</title>
        <authorList>
            <person name="Zheng W."/>
            <person name="Yu S."/>
            <person name="Huang Y."/>
        </authorList>
    </citation>
    <scope>NUCLEOTIDE SEQUENCE</scope>
    <source>
        <strain evidence="6">DP5N28-2</strain>
    </source>
</reference>
<keyword evidence="7" id="KW-1185">Reference proteome</keyword>
<dbReference type="RefSeq" id="WP_222579588.1">
    <property type="nucleotide sequence ID" value="NZ_JAHVHU010000007.1"/>
</dbReference>
<organism evidence="6 7">
    <name type="scientific">Membranihabitans marinus</name>
    <dbReference type="NCBI Taxonomy" id="1227546"/>
    <lineage>
        <taxon>Bacteria</taxon>
        <taxon>Pseudomonadati</taxon>
        <taxon>Bacteroidota</taxon>
        <taxon>Saprospiria</taxon>
        <taxon>Saprospirales</taxon>
        <taxon>Saprospiraceae</taxon>
        <taxon>Membranihabitans</taxon>
    </lineage>
</organism>
<dbReference type="PROSITE" id="PS51257">
    <property type="entry name" value="PROKAR_LIPOPROTEIN"/>
    <property type="match status" value="1"/>
</dbReference>
<dbReference type="InterPro" id="IPR058792">
    <property type="entry name" value="Beta-barrel_RND_2"/>
</dbReference>
<dbReference type="InterPro" id="IPR058647">
    <property type="entry name" value="BSH_CzcB-like"/>
</dbReference>
<feature type="domain" description="CzcB-like barrel-sandwich hybrid" evidence="5">
    <location>
        <begin position="73"/>
        <end position="211"/>
    </location>
</feature>
<keyword evidence="3" id="KW-0175">Coiled coil</keyword>
<evidence type="ECO:0000256" key="1">
    <source>
        <dbReference type="ARBA" id="ARBA00009477"/>
    </source>
</evidence>
<gene>
    <name evidence="6" type="ORF">KUV50_07930</name>
</gene>
<evidence type="ECO:0000313" key="6">
    <source>
        <dbReference type="EMBL" id="MBY5958054.1"/>
    </source>
</evidence>
<evidence type="ECO:0000313" key="7">
    <source>
        <dbReference type="Proteomes" id="UP000753961"/>
    </source>
</evidence>
<dbReference type="AlphaFoldDB" id="A0A953HMY0"/>
<dbReference type="GO" id="GO:0030313">
    <property type="term" value="C:cell envelope"/>
    <property type="evidence" value="ECO:0007669"/>
    <property type="project" value="TreeGrafter"/>
</dbReference>
<dbReference type="Proteomes" id="UP000753961">
    <property type="component" value="Unassembled WGS sequence"/>
</dbReference>
<dbReference type="SUPFAM" id="SSF111369">
    <property type="entry name" value="HlyD-like secretion proteins"/>
    <property type="match status" value="1"/>
</dbReference>
<comment type="caution">
    <text evidence="6">The sequence shown here is derived from an EMBL/GenBank/DDBJ whole genome shotgun (WGS) entry which is preliminary data.</text>
</comment>
<name>A0A953HMY0_9BACT</name>
<protein>
    <submittedName>
        <fullName evidence="6">Efflux RND transporter periplasmic adaptor subunit</fullName>
    </submittedName>
</protein>
<dbReference type="Gene3D" id="1.10.287.470">
    <property type="entry name" value="Helix hairpin bin"/>
    <property type="match status" value="1"/>
</dbReference>
<keyword evidence="2" id="KW-0813">Transport</keyword>
<dbReference type="PANTHER" id="PTHR30097:SF4">
    <property type="entry name" value="SLR6042 PROTEIN"/>
    <property type="match status" value="1"/>
</dbReference>